<protein>
    <submittedName>
        <fullName evidence="1">Uncharacterized protein</fullName>
    </submittedName>
</protein>
<keyword evidence="2" id="KW-1185">Reference proteome</keyword>
<dbReference type="Proteomes" id="UP000308600">
    <property type="component" value="Unassembled WGS sequence"/>
</dbReference>
<organism evidence="1 2">
    <name type="scientific">Pluteus cervinus</name>
    <dbReference type="NCBI Taxonomy" id="181527"/>
    <lineage>
        <taxon>Eukaryota</taxon>
        <taxon>Fungi</taxon>
        <taxon>Dikarya</taxon>
        <taxon>Basidiomycota</taxon>
        <taxon>Agaricomycotina</taxon>
        <taxon>Agaricomycetes</taxon>
        <taxon>Agaricomycetidae</taxon>
        <taxon>Agaricales</taxon>
        <taxon>Pluteineae</taxon>
        <taxon>Pluteaceae</taxon>
        <taxon>Pluteus</taxon>
    </lineage>
</organism>
<reference evidence="1 2" key="1">
    <citation type="journal article" date="2019" name="Nat. Ecol. Evol.">
        <title>Megaphylogeny resolves global patterns of mushroom evolution.</title>
        <authorList>
            <person name="Varga T."/>
            <person name="Krizsan K."/>
            <person name="Foldi C."/>
            <person name="Dima B."/>
            <person name="Sanchez-Garcia M."/>
            <person name="Sanchez-Ramirez S."/>
            <person name="Szollosi G.J."/>
            <person name="Szarkandi J.G."/>
            <person name="Papp V."/>
            <person name="Albert L."/>
            <person name="Andreopoulos W."/>
            <person name="Angelini C."/>
            <person name="Antonin V."/>
            <person name="Barry K.W."/>
            <person name="Bougher N.L."/>
            <person name="Buchanan P."/>
            <person name="Buyck B."/>
            <person name="Bense V."/>
            <person name="Catcheside P."/>
            <person name="Chovatia M."/>
            <person name="Cooper J."/>
            <person name="Damon W."/>
            <person name="Desjardin D."/>
            <person name="Finy P."/>
            <person name="Geml J."/>
            <person name="Haridas S."/>
            <person name="Hughes K."/>
            <person name="Justo A."/>
            <person name="Karasinski D."/>
            <person name="Kautmanova I."/>
            <person name="Kiss B."/>
            <person name="Kocsube S."/>
            <person name="Kotiranta H."/>
            <person name="LaButti K.M."/>
            <person name="Lechner B.E."/>
            <person name="Liimatainen K."/>
            <person name="Lipzen A."/>
            <person name="Lukacs Z."/>
            <person name="Mihaltcheva S."/>
            <person name="Morgado L.N."/>
            <person name="Niskanen T."/>
            <person name="Noordeloos M.E."/>
            <person name="Ohm R.A."/>
            <person name="Ortiz-Santana B."/>
            <person name="Ovrebo C."/>
            <person name="Racz N."/>
            <person name="Riley R."/>
            <person name="Savchenko A."/>
            <person name="Shiryaev A."/>
            <person name="Soop K."/>
            <person name="Spirin V."/>
            <person name="Szebenyi C."/>
            <person name="Tomsovsky M."/>
            <person name="Tulloss R.E."/>
            <person name="Uehling J."/>
            <person name="Grigoriev I.V."/>
            <person name="Vagvolgyi C."/>
            <person name="Papp T."/>
            <person name="Martin F.M."/>
            <person name="Miettinen O."/>
            <person name="Hibbett D.S."/>
            <person name="Nagy L.G."/>
        </authorList>
    </citation>
    <scope>NUCLEOTIDE SEQUENCE [LARGE SCALE GENOMIC DNA]</scope>
    <source>
        <strain evidence="1 2">NL-1719</strain>
    </source>
</reference>
<evidence type="ECO:0000313" key="2">
    <source>
        <dbReference type="Proteomes" id="UP000308600"/>
    </source>
</evidence>
<name>A0ACD3A8H8_9AGAR</name>
<gene>
    <name evidence="1" type="ORF">BDN72DRAFT_965336</name>
</gene>
<proteinExistence type="predicted"/>
<dbReference type="EMBL" id="ML208691">
    <property type="protein sequence ID" value="TFK61132.1"/>
    <property type="molecule type" value="Genomic_DNA"/>
</dbReference>
<accession>A0ACD3A8H8</accession>
<sequence length="534" mass="57370">MGGPWILIDDADGNVDYDGDWDLKVKDSHVMLGTFSTCHIPVDEGAALPDKPSILLSSLTGSQVDVYGRILDGTMLNSSVDSAQSQPLQLLASGNDTAQSALIASTELRGSGSHSFKLSVHAGSPVIDYFVVTPRPSPFLSGDLLIIDDNDKYFQYQGNWTHQSGPSTSVGIPFGNTTTGSRTKGDKLLVEFWGSGISLYGALNQMGGKLSLSCVIDSSATVTKFIAFNGSQTVDPNAWSFHQQLFKADLSLGRHQLSMTIDEVTDSQTLWIDYVVLDAIGQTDLTPPDDEAVVDGNTSHASSSTIKKIITVIAIFVAICVFFGLLKRYRQRRSSYSHTLSVPVQYPLRPPQPPPPPQLSQPLQPPPRPPQPPQPTLQYPHYPPFNPPVGPSPSPQRPTTYPYPYADSPDEPPPPEYPGPINSPDDQFAPPPGPAFISPTQSSQSNNPFFNQTQVPQRDTIGTGPPSSGGQLGSPPAFPIPHVPGSPSQLTETPQNRAEPVDQVEVFRTEDGKVKETILRYNPGAGPSGSGQGL</sequence>
<evidence type="ECO:0000313" key="1">
    <source>
        <dbReference type="EMBL" id="TFK61132.1"/>
    </source>
</evidence>